<feature type="transmembrane region" description="Helical" evidence="1">
    <location>
        <begin position="233"/>
        <end position="253"/>
    </location>
</feature>
<feature type="transmembrane region" description="Helical" evidence="1">
    <location>
        <begin position="199"/>
        <end position="221"/>
    </location>
</feature>
<dbReference type="RefSeq" id="WP_092457577.1">
    <property type="nucleotide sequence ID" value="NZ_FOJI01000022.1"/>
</dbReference>
<evidence type="ECO:0000313" key="2">
    <source>
        <dbReference type="EMBL" id="SEW44138.1"/>
    </source>
</evidence>
<sequence length="293" mass="33916">MSKKIISGLLSVIVIVLLFPRAVYADMGPKPSVNIDFVGIENQIYYITLLSEEQSTGPHYFSTKPIDENNYLVREHKEEGIDAWQAFRNYKDVDGFYFINYFQRCNEQNTFNWTYYPPSTFKVLIYFPKEDKFISTEISYKYAFDSYYKVSILDNKTTIVTEKKYDSSAEMTSLSVRILLTMAVEILVALFFGLKKRNILLFIIAINMVTQIALNILLNIINYKSGGYAFVFNYIWMELLVVLIEAFVYSLYFSKAKTDIPIKKWIAPVYSIVANSASFIMGLVILFKLPGIF</sequence>
<name>A0A1I0RSA2_9FIRM</name>
<dbReference type="Proteomes" id="UP000199701">
    <property type="component" value="Unassembled WGS sequence"/>
</dbReference>
<keyword evidence="1" id="KW-1133">Transmembrane helix</keyword>
<gene>
    <name evidence="2" type="ORF">SAMN05421659_1226</name>
</gene>
<feature type="transmembrane region" description="Helical" evidence="1">
    <location>
        <begin position="174"/>
        <end position="192"/>
    </location>
</feature>
<evidence type="ECO:0000256" key="1">
    <source>
        <dbReference type="SAM" id="Phobius"/>
    </source>
</evidence>
<keyword evidence="3" id="KW-1185">Reference proteome</keyword>
<reference evidence="2 3" key="1">
    <citation type="submission" date="2016-10" db="EMBL/GenBank/DDBJ databases">
        <authorList>
            <person name="de Groot N.N."/>
        </authorList>
    </citation>
    <scope>NUCLEOTIDE SEQUENCE [LARGE SCALE GENOMIC DNA]</scope>
    <source>
        <strain evidence="2 3">DSM 9179</strain>
    </source>
</reference>
<evidence type="ECO:0000313" key="3">
    <source>
        <dbReference type="Proteomes" id="UP000199701"/>
    </source>
</evidence>
<protein>
    <submittedName>
        <fullName evidence="2">Uncharacterized protein</fullName>
    </submittedName>
</protein>
<proteinExistence type="predicted"/>
<dbReference type="EMBL" id="FOJI01000022">
    <property type="protein sequence ID" value="SEW44138.1"/>
    <property type="molecule type" value="Genomic_DNA"/>
</dbReference>
<dbReference type="OrthoDB" id="1644786at2"/>
<dbReference type="STRING" id="99656.SAMN05421659_1226"/>
<keyword evidence="1" id="KW-0472">Membrane</keyword>
<dbReference type="AlphaFoldDB" id="A0A1I0RSA2"/>
<accession>A0A1I0RSA2</accession>
<feature type="transmembrane region" description="Helical" evidence="1">
    <location>
        <begin position="265"/>
        <end position="287"/>
    </location>
</feature>
<organism evidence="2 3">
    <name type="scientific">[Clostridium] fimetarium</name>
    <dbReference type="NCBI Taxonomy" id="99656"/>
    <lineage>
        <taxon>Bacteria</taxon>
        <taxon>Bacillati</taxon>
        <taxon>Bacillota</taxon>
        <taxon>Clostridia</taxon>
        <taxon>Lachnospirales</taxon>
        <taxon>Lachnospiraceae</taxon>
    </lineage>
</organism>
<keyword evidence="1" id="KW-0812">Transmembrane</keyword>